<dbReference type="SUPFAM" id="SSF56601">
    <property type="entry name" value="beta-lactamase/transpeptidase-like"/>
    <property type="match status" value="1"/>
</dbReference>
<dbReference type="AlphaFoldDB" id="I3CCK2"/>
<keyword evidence="5 17" id="KW-0121">Carboxypeptidase</keyword>
<dbReference type="InterPro" id="IPR037167">
    <property type="entry name" value="Peptidase_S11_C_sf"/>
</dbReference>
<feature type="active site" evidence="13">
    <location>
        <position position="126"/>
    </location>
</feature>
<comment type="catalytic activity">
    <reaction evidence="12">
        <text>Preferential cleavage: (Ac)2-L-Lys-D-Ala-|-D-Ala. Also transpeptidation of peptidyl-alanyl moieties that are N-acyl substituents of D-alanine.</text>
        <dbReference type="EC" id="3.4.16.4"/>
    </reaction>
</comment>
<evidence type="ECO:0000256" key="8">
    <source>
        <dbReference type="ARBA" id="ARBA00022801"/>
    </source>
</evidence>
<feature type="active site" description="Proton acceptor" evidence="13">
    <location>
        <position position="69"/>
    </location>
</feature>
<dbReference type="Gene3D" id="3.40.710.10">
    <property type="entry name" value="DD-peptidase/beta-lactamase superfamily"/>
    <property type="match status" value="1"/>
</dbReference>
<evidence type="ECO:0000256" key="14">
    <source>
        <dbReference type="PIRSR" id="PIRSR618044-2"/>
    </source>
</evidence>
<keyword evidence="10" id="KW-0573">Peptidoglycan synthesis</keyword>
<name>I3CCK2_9GAMM</name>
<organism evidence="17 18">
    <name type="scientific">Beggiatoa alba B18LD</name>
    <dbReference type="NCBI Taxonomy" id="395493"/>
    <lineage>
        <taxon>Bacteria</taxon>
        <taxon>Pseudomonadati</taxon>
        <taxon>Pseudomonadota</taxon>
        <taxon>Gammaproteobacteria</taxon>
        <taxon>Thiotrichales</taxon>
        <taxon>Thiotrichaceae</taxon>
        <taxon>Beggiatoa</taxon>
    </lineage>
</organism>
<protein>
    <recommendedName>
        <fullName evidence="4">serine-type D-Ala-D-Ala carboxypeptidase</fullName>
        <ecNumber evidence="4">3.4.16.4</ecNumber>
    </recommendedName>
</protein>
<dbReference type="SMART" id="SM00936">
    <property type="entry name" value="PBP5_C"/>
    <property type="match status" value="1"/>
</dbReference>
<dbReference type="Gene3D" id="2.60.410.10">
    <property type="entry name" value="D-Ala-D-Ala carboxypeptidase, C-terminal domain"/>
    <property type="match status" value="1"/>
</dbReference>
<dbReference type="EC" id="3.4.16.4" evidence="4"/>
<dbReference type="RefSeq" id="WP_002683192.1">
    <property type="nucleotide sequence ID" value="NZ_JH600070.1"/>
</dbReference>
<evidence type="ECO:0000313" key="18">
    <source>
        <dbReference type="Proteomes" id="UP000005744"/>
    </source>
</evidence>
<evidence type="ECO:0000256" key="2">
    <source>
        <dbReference type="ARBA" id="ARBA00004752"/>
    </source>
</evidence>
<evidence type="ECO:0000256" key="4">
    <source>
        <dbReference type="ARBA" id="ARBA00012448"/>
    </source>
</evidence>
<evidence type="ECO:0000256" key="9">
    <source>
        <dbReference type="ARBA" id="ARBA00022960"/>
    </source>
</evidence>
<dbReference type="Pfam" id="PF07943">
    <property type="entry name" value="PBP5_C"/>
    <property type="match status" value="1"/>
</dbReference>
<feature type="active site" description="Acyl-ester intermediate" evidence="13">
    <location>
        <position position="66"/>
    </location>
</feature>
<comment type="similarity">
    <text evidence="3 15">Belongs to the peptidase S11 family.</text>
</comment>
<dbReference type="GO" id="GO:0009252">
    <property type="term" value="P:peptidoglycan biosynthetic process"/>
    <property type="evidence" value="ECO:0007669"/>
    <property type="project" value="UniProtKB-UniPathway"/>
</dbReference>
<evidence type="ECO:0000256" key="15">
    <source>
        <dbReference type="RuleBase" id="RU004016"/>
    </source>
</evidence>
<gene>
    <name evidence="17" type="ORF">BegalDRAFT_0426</name>
</gene>
<evidence type="ECO:0000256" key="6">
    <source>
        <dbReference type="ARBA" id="ARBA00022670"/>
    </source>
</evidence>
<dbReference type="EMBL" id="JH600070">
    <property type="protein sequence ID" value="EIJ41345.1"/>
    <property type="molecule type" value="Genomic_DNA"/>
</dbReference>
<evidence type="ECO:0000256" key="11">
    <source>
        <dbReference type="ARBA" id="ARBA00023316"/>
    </source>
</evidence>
<dbReference type="SUPFAM" id="SSF69189">
    <property type="entry name" value="Penicillin-binding protein associated domain"/>
    <property type="match status" value="1"/>
</dbReference>
<feature type="binding site" evidence="14">
    <location>
        <position position="228"/>
    </location>
    <ligand>
        <name>substrate</name>
    </ligand>
</feature>
<dbReference type="InterPro" id="IPR012907">
    <property type="entry name" value="Peptidase_S11_C"/>
</dbReference>
<evidence type="ECO:0000256" key="13">
    <source>
        <dbReference type="PIRSR" id="PIRSR618044-1"/>
    </source>
</evidence>
<dbReference type="GO" id="GO:0006508">
    <property type="term" value="P:proteolysis"/>
    <property type="evidence" value="ECO:0007669"/>
    <property type="project" value="UniProtKB-KW"/>
</dbReference>
<dbReference type="GO" id="GO:0071555">
    <property type="term" value="P:cell wall organization"/>
    <property type="evidence" value="ECO:0007669"/>
    <property type="project" value="UniProtKB-KW"/>
</dbReference>
<keyword evidence="9" id="KW-0133">Cell shape</keyword>
<comment type="pathway">
    <text evidence="2">Cell wall biogenesis; peptidoglycan biosynthesis.</text>
</comment>
<proteinExistence type="inferred from homology"/>
<dbReference type="InterPro" id="IPR001967">
    <property type="entry name" value="Peptidase_S11_N"/>
</dbReference>
<dbReference type="eggNOG" id="COG1686">
    <property type="taxonomic scope" value="Bacteria"/>
</dbReference>
<keyword evidence="11" id="KW-0961">Cell wall biogenesis/degradation</keyword>
<evidence type="ECO:0000256" key="10">
    <source>
        <dbReference type="ARBA" id="ARBA00022984"/>
    </source>
</evidence>
<dbReference type="PRINTS" id="PR00725">
    <property type="entry name" value="DADACBPTASE1"/>
</dbReference>
<dbReference type="PANTHER" id="PTHR21581">
    <property type="entry name" value="D-ALANYL-D-ALANINE CARBOXYPEPTIDASE"/>
    <property type="match status" value="1"/>
</dbReference>
<comment type="function">
    <text evidence="1">Removes C-terminal D-alanyl residues from sugar-peptide cell wall precursors.</text>
</comment>
<keyword evidence="18" id="KW-1185">Reference proteome</keyword>
<dbReference type="InterPro" id="IPR018044">
    <property type="entry name" value="Peptidase_S11"/>
</dbReference>
<evidence type="ECO:0000256" key="12">
    <source>
        <dbReference type="ARBA" id="ARBA00034000"/>
    </source>
</evidence>
<evidence type="ECO:0000256" key="7">
    <source>
        <dbReference type="ARBA" id="ARBA00022729"/>
    </source>
</evidence>
<feature type="domain" description="Peptidase S11 D-Ala-D-Ala carboxypeptidase A C-terminal" evidence="16">
    <location>
        <begin position="278"/>
        <end position="368"/>
    </location>
</feature>
<evidence type="ECO:0000256" key="5">
    <source>
        <dbReference type="ARBA" id="ARBA00022645"/>
    </source>
</evidence>
<evidence type="ECO:0000259" key="16">
    <source>
        <dbReference type="SMART" id="SM00936"/>
    </source>
</evidence>
<reference evidence="17 18" key="1">
    <citation type="submission" date="2011-11" db="EMBL/GenBank/DDBJ databases">
        <title>Improved High-Quality Draft sequence of Beggiatoa alba B18lD.</title>
        <authorList>
            <consortium name="US DOE Joint Genome Institute"/>
            <person name="Lucas S."/>
            <person name="Han J."/>
            <person name="Lapidus A."/>
            <person name="Cheng J.-F."/>
            <person name="Goodwin L."/>
            <person name="Pitluck S."/>
            <person name="Peters L."/>
            <person name="Mikhailova N."/>
            <person name="Held B."/>
            <person name="Detter J.C."/>
            <person name="Han C."/>
            <person name="Tapia R."/>
            <person name="Land M."/>
            <person name="Hauser L."/>
            <person name="Kyrpides N."/>
            <person name="Ivanova N."/>
            <person name="Pagani I."/>
            <person name="Samuel K."/>
            <person name="Teske A."/>
            <person name="Mueller J."/>
            <person name="Woyke T."/>
        </authorList>
    </citation>
    <scope>NUCLEOTIDE SEQUENCE [LARGE SCALE GENOMIC DNA]</scope>
    <source>
        <strain evidence="17 18">B18LD</strain>
    </source>
</reference>
<keyword evidence="7" id="KW-0732">Signal</keyword>
<dbReference type="PANTHER" id="PTHR21581:SF6">
    <property type="entry name" value="TRAFFICKING PROTEIN PARTICLE COMPLEX SUBUNIT 12"/>
    <property type="match status" value="1"/>
</dbReference>
<evidence type="ECO:0000256" key="1">
    <source>
        <dbReference type="ARBA" id="ARBA00003217"/>
    </source>
</evidence>
<dbReference type="HOGENOM" id="CLU_027070_8_1_6"/>
<sequence>MMILRRFYSLLLLGLLIYPWISHAESITNLAPTPPTLSARNYFLLDFHSDAILMEKGADERIDPASLTKLMTAYIVFEALKTGRIKLTDEVLISEKAWKMSGSRMYVEVNSRVPLESLIKGMIIQSGNDASVALAEYVSSSEETFVDLMNRKAQQLGLKNTRYANTTGLPVENHYSTTRDLAYMAKALIRDFPEYYRYYSEKEFAYNNITQTNRNLLLWRDASVDGVKTGYTETAGYCLIASAKRGEMRLIGVIMGTAGRTERADENQKMLEYGFRFFETYELYKPRQALNNEKVWQGEVGQVALGLADSLYITIPKGQYAQLSASIQLNGKIIAPVSAGATYGRLIIRIANQAIAERPIIALNNVNTGNWFQQSIDYFWSLWE</sequence>
<keyword evidence="8" id="KW-0378">Hydrolase</keyword>
<keyword evidence="6" id="KW-0645">Protease</keyword>
<dbReference type="UniPathway" id="UPA00219"/>
<dbReference type="Pfam" id="PF00768">
    <property type="entry name" value="Peptidase_S11"/>
    <property type="match status" value="1"/>
</dbReference>
<evidence type="ECO:0000313" key="17">
    <source>
        <dbReference type="EMBL" id="EIJ41345.1"/>
    </source>
</evidence>
<dbReference type="STRING" id="395493.BegalDRAFT_0426"/>
<dbReference type="InterPro" id="IPR012338">
    <property type="entry name" value="Beta-lactam/transpept-like"/>
</dbReference>
<dbReference type="GO" id="GO:0009002">
    <property type="term" value="F:serine-type D-Ala-D-Ala carboxypeptidase activity"/>
    <property type="evidence" value="ECO:0007669"/>
    <property type="project" value="UniProtKB-EC"/>
</dbReference>
<dbReference type="GO" id="GO:0008360">
    <property type="term" value="P:regulation of cell shape"/>
    <property type="evidence" value="ECO:0007669"/>
    <property type="project" value="UniProtKB-KW"/>
</dbReference>
<dbReference type="Proteomes" id="UP000005744">
    <property type="component" value="Unassembled WGS sequence"/>
</dbReference>
<dbReference type="InterPro" id="IPR015956">
    <property type="entry name" value="Peniciliin-bd_prot_C_sf"/>
</dbReference>
<evidence type="ECO:0000256" key="3">
    <source>
        <dbReference type="ARBA" id="ARBA00007164"/>
    </source>
</evidence>
<accession>I3CCK2</accession>